<dbReference type="SUPFAM" id="SSF53850">
    <property type="entry name" value="Periplasmic binding protein-like II"/>
    <property type="match status" value="1"/>
</dbReference>
<dbReference type="CDD" id="cd08427">
    <property type="entry name" value="PBP2_LTTR_like_2"/>
    <property type="match status" value="1"/>
</dbReference>
<evidence type="ECO:0000256" key="1">
    <source>
        <dbReference type="ARBA" id="ARBA00009437"/>
    </source>
</evidence>
<dbReference type="InterPro" id="IPR005119">
    <property type="entry name" value="LysR_subst-bd"/>
</dbReference>
<dbReference type="Gene3D" id="1.10.10.10">
    <property type="entry name" value="Winged helix-like DNA-binding domain superfamily/Winged helix DNA-binding domain"/>
    <property type="match status" value="1"/>
</dbReference>
<dbReference type="Pfam" id="PF03466">
    <property type="entry name" value="LysR_substrate"/>
    <property type="match status" value="1"/>
</dbReference>
<dbReference type="GO" id="GO:0003677">
    <property type="term" value="F:DNA binding"/>
    <property type="evidence" value="ECO:0007669"/>
    <property type="project" value="UniProtKB-KW"/>
</dbReference>
<evidence type="ECO:0000259" key="5">
    <source>
        <dbReference type="PROSITE" id="PS50931"/>
    </source>
</evidence>
<evidence type="ECO:0000313" key="7">
    <source>
        <dbReference type="Proteomes" id="UP000194139"/>
    </source>
</evidence>
<feature type="domain" description="HTH lysR-type" evidence="5">
    <location>
        <begin position="1"/>
        <end position="58"/>
    </location>
</feature>
<gene>
    <name evidence="6" type="ORF">CAL13_03990</name>
</gene>
<dbReference type="AlphaFoldDB" id="A0A1W6YWJ8"/>
<evidence type="ECO:0000256" key="3">
    <source>
        <dbReference type="ARBA" id="ARBA00023125"/>
    </source>
</evidence>
<name>A0A1W6YWJ8_9BORD</name>
<evidence type="ECO:0000313" key="6">
    <source>
        <dbReference type="EMBL" id="ARP85467.1"/>
    </source>
</evidence>
<keyword evidence="4" id="KW-0804">Transcription</keyword>
<dbReference type="FunFam" id="1.10.10.10:FF:000001">
    <property type="entry name" value="LysR family transcriptional regulator"/>
    <property type="match status" value="1"/>
</dbReference>
<dbReference type="InterPro" id="IPR036390">
    <property type="entry name" value="WH_DNA-bd_sf"/>
</dbReference>
<dbReference type="GO" id="GO:0032993">
    <property type="term" value="C:protein-DNA complex"/>
    <property type="evidence" value="ECO:0007669"/>
    <property type="project" value="TreeGrafter"/>
</dbReference>
<protein>
    <submittedName>
        <fullName evidence="6">LysR family transcriptional regulator</fullName>
    </submittedName>
</protein>
<keyword evidence="3" id="KW-0238">DNA-binding</keyword>
<dbReference type="InterPro" id="IPR000847">
    <property type="entry name" value="LysR_HTH_N"/>
</dbReference>
<sequence length="300" mass="32957">MDTRYLQSFVTVVESGSFAQAARRLDLTPTAVAARIKALEDALGLSLIKRAGRSVRPTEAGMRILDRARALLRDARDLAALAENDDAMGELRLGVFVSAMTSVLPPVLRRVYERHPSLSVFVTPGASVDLCHRVGAGELDAAIVVEPQFAIGKTVRWQAVMEEPLVVVAPAGMEGRDPHELLRTQPFIRYDRSVLGGQLADRYLRDHRIVPRQRLEMDSLLGVAALVDQGLGVALLPDWSSLWSSRYALTRIPLPGRAPVRRVGLVWQSPGARASLAETLLEDARTVFSRPPRRRAPHGD</sequence>
<dbReference type="PANTHER" id="PTHR30346:SF28">
    <property type="entry name" value="HTH-TYPE TRANSCRIPTIONAL REGULATOR CYNR"/>
    <property type="match status" value="1"/>
</dbReference>
<dbReference type="RefSeq" id="WP_086071589.1">
    <property type="nucleotide sequence ID" value="NZ_CP021109.1"/>
</dbReference>
<comment type="similarity">
    <text evidence="1">Belongs to the LysR transcriptional regulatory family.</text>
</comment>
<dbReference type="PANTHER" id="PTHR30346">
    <property type="entry name" value="TRANSCRIPTIONAL DUAL REGULATOR HCAR-RELATED"/>
    <property type="match status" value="1"/>
</dbReference>
<dbReference type="GO" id="GO:0003700">
    <property type="term" value="F:DNA-binding transcription factor activity"/>
    <property type="evidence" value="ECO:0007669"/>
    <property type="project" value="InterPro"/>
</dbReference>
<reference evidence="6 7" key="1">
    <citation type="submission" date="2017-05" db="EMBL/GenBank/DDBJ databases">
        <title>Complete and WGS of Bordetella genogroups.</title>
        <authorList>
            <person name="Spilker T."/>
            <person name="LiPuma J."/>
        </authorList>
    </citation>
    <scope>NUCLEOTIDE SEQUENCE [LARGE SCALE GENOMIC DNA]</scope>
    <source>
        <strain evidence="6 7">AU17164</strain>
    </source>
</reference>
<organism evidence="6 7">
    <name type="scientific">Bordetella genomosp. 9</name>
    <dbReference type="NCBI Taxonomy" id="1416803"/>
    <lineage>
        <taxon>Bacteria</taxon>
        <taxon>Pseudomonadati</taxon>
        <taxon>Pseudomonadota</taxon>
        <taxon>Betaproteobacteria</taxon>
        <taxon>Burkholderiales</taxon>
        <taxon>Alcaligenaceae</taxon>
        <taxon>Bordetella</taxon>
    </lineage>
</organism>
<keyword evidence="7" id="KW-1185">Reference proteome</keyword>
<dbReference type="Pfam" id="PF00126">
    <property type="entry name" value="HTH_1"/>
    <property type="match status" value="1"/>
</dbReference>
<dbReference type="PROSITE" id="PS50931">
    <property type="entry name" value="HTH_LYSR"/>
    <property type="match status" value="1"/>
</dbReference>
<keyword evidence="2" id="KW-0805">Transcription regulation</keyword>
<accession>A0A1W6YWJ8</accession>
<dbReference type="Gene3D" id="3.40.190.10">
    <property type="entry name" value="Periplasmic binding protein-like II"/>
    <property type="match status" value="2"/>
</dbReference>
<evidence type="ECO:0000256" key="2">
    <source>
        <dbReference type="ARBA" id="ARBA00023015"/>
    </source>
</evidence>
<dbReference type="Proteomes" id="UP000194139">
    <property type="component" value="Chromosome"/>
</dbReference>
<evidence type="ECO:0000256" key="4">
    <source>
        <dbReference type="ARBA" id="ARBA00023163"/>
    </source>
</evidence>
<dbReference type="InterPro" id="IPR036388">
    <property type="entry name" value="WH-like_DNA-bd_sf"/>
</dbReference>
<dbReference type="SUPFAM" id="SSF46785">
    <property type="entry name" value="Winged helix' DNA-binding domain"/>
    <property type="match status" value="1"/>
</dbReference>
<proteinExistence type="inferred from homology"/>
<dbReference type="EMBL" id="CP021109">
    <property type="protein sequence ID" value="ARP85467.1"/>
    <property type="molecule type" value="Genomic_DNA"/>
</dbReference>